<evidence type="ECO:0000256" key="4">
    <source>
        <dbReference type="ARBA" id="ARBA00022827"/>
    </source>
</evidence>
<evidence type="ECO:0000256" key="2">
    <source>
        <dbReference type="ARBA" id="ARBA00010790"/>
    </source>
</evidence>
<dbReference type="InterPro" id="IPR051473">
    <property type="entry name" value="P2Ox-like"/>
</dbReference>
<dbReference type="Pfam" id="PF13450">
    <property type="entry name" value="NAD_binding_8"/>
    <property type="match status" value="1"/>
</dbReference>
<accession>A0ABW2A0N8</accession>
<comment type="caution">
    <text evidence="6">The sequence shown here is derived from an EMBL/GenBank/DDBJ whole genome shotgun (WGS) entry which is preliminary data.</text>
</comment>
<comment type="similarity">
    <text evidence="2">Belongs to the GMC oxidoreductase family.</text>
</comment>
<keyword evidence="3" id="KW-0285">Flavoprotein</keyword>
<dbReference type="Proteomes" id="UP001596422">
    <property type="component" value="Unassembled WGS sequence"/>
</dbReference>
<name>A0ABW2A0N8_9GAMM</name>
<sequence length="339" mass="36574">MLLDARDFNVTLERSVDLAIVGAGPAGLVLARELADRASVMVIESGGLGADPQVDALQQGESIGLDYPLTETRARGFGGSASLWAGYCALFDRHDFLERPWVAGSGWPFGIEALEPYYPRVAKLLNLGDANFDARAIAAQAGSPLPIDSPQVIPTVWRFGMPIQRFGEPLLQAFQSATAITVLSHATVVDIRLNSGHQVVTELVVRTLNGRQGRIRPKVVVLACGGLETPRLLLNADSQVSGGLGNSSDLVGRYFMEHPHFAITSFELTQPGMFAHWAERGRVNAGLEYLSCLGLSAEVQEALGVLNARLHLYRTPSMTETDTPGLASLWSKHPIPLRV</sequence>
<evidence type="ECO:0000256" key="3">
    <source>
        <dbReference type="ARBA" id="ARBA00022630"/>
    </source>
</evidence>
<dbReference type="Gene3D" id="3.50.50.60">
    <property type="entry name" value="FAD/NAD(P)-binding domain"/>
    <property type="match status" value="1"/>
</dbReference>
<keyword evidence="7" id="KW-1185">Reference proteome</keyword>
<evidence type="ECO:0000256" key="5">
    <source>
        <dbReference type="ARBA" id="ARBA00023002"/>
    </source>
</evidence>
<reference evidence="7" key="1">
    <citation type="journal article" date="2019" name="Int. J. Syst. Evol. Microbiol.">
        <title>The Global Catalogue of Microorganisms (GCM) 10K type strain sequencing project: providing services to taxonomists for standard genome sequencing and annotation.</title>
        <authorList>
            <consortium name="The Broad Institute Genomics Platform"/>
            <consortium name="The Broad Institute Genome Sequencing Center for Infectious Disease"/>
            <person name="Wu L."/>
            <person name="Ma J."/>
        </authorList>
    </citation>
    <scope>NUCLEOTIDE SEQUENCE [LARGE SCALE GENOMIC DNA]</scope>
    <source>
        <strain evidence="7">NBRC 111756</strain>
    </source>
</reference>
<organism evidence="6 7">
    <name type="scientific">Marinobacterium aestuariivivens</name>
    <dbReference type="NCBI Taxonomy" id="1698799"/>
    <lineage>
        <taxon>Bacteria</taxon>
        <taxon>Pseudomonadati</taxon>
        <taxon>Pseudomonadota</taxon>
        <taxon>Gammaproteobacteria</taxon>
        <taxon>Oceanospirillales</taxon>
        <taxon>Oceanospirillaceae</taxon>
        <taxon>Marinobacterium</taxon>
    </lineage>
</organism>
<evidence type="ECO:0000313" key="6">
    <source>
        <dbReference type="EMBL" id="MFC6670941.1"/>
    </source>
</evidence>
<dbReference type="PANTHER" id="PTHR42784:SF1">
    <property type="entry name" value="PYRANOSE 2-OXIDASE"/>
    <property type="match status" value="1"/>
</dbReference>
<protein>
    <submittedName>
        <fullName evidence="6">NAD(P)-binding protein</fullName>
    </submittedName>
</protein>
<evidence type="ECO:0000256" key="1">
    <source>
        <dbReference type="ARBA" id="ARBA00001974"/>
    </source>
</evidence>
<dbReference type="SUPFAM" id="SSF51905">
    <property type="entry name" value="FAD/NAD(P)-binding domain"/>
    <property type="match status" value="1"/>
</dbReference>
<proteinExistence type="inferred from homology"/>
<comment type="cofactor">
    <cofactor evidence="1">
        <name>FAD</name>
        <dbReference type="ChEBI" id="CHEBI:57692"/>
    </cofactor>
</comment>
<dbReference type="RefSeq" id="WP_379909444.1">
    <property type="nucleotide sequence ID" value="NZ_JBHSWE010000001.1"/>
</dbReference>
<gene>
    <name evidence="6" type="ORF">ACFQDL_13365</name>
</gene>
<dbReference type="PANTHER" id="PTHR42784">
    <property type="entry name" value="PYRANOSE 2-OXIDASE"/>
    <property type="match status" value="1"/>
</dbReference>
<keyword evidence="4" id="KW-0274">FAD</keyword>
<keyword evidence="5" id="KW-0560">Oxidoreductase</keyword>
<dbReference type="EMBL" id="JBHSWE010000001">
    <property type="protein sequence ID" value="MFC6670941.1"/>
    <property type="molecule type" value="Genomic_DNA"/>
</dbReference>
<dbReference type="InterPro" id="IPR036188">
    <property type="entry name" value="FAD/NAD-bd_sf"/>
</dbReference>
<evidence type="ECO:0000313" key="7">
    <source>
        <dbReference type="Proteomes" id="UP001596422"/>
    </source>
</evidence>